<dbReference type="PANTHER" id="PTHR43215">
    <property type="entry name" value="RADIAL SPOKE HEAD 1 HOMOLOG"/>
    <property type="match status" value="1"/>
</dbReference>
<reference evidence="5 6" key="1">
    <citation type="submission" date="2018-02" db="EMBL/GenBank/DDBJ databases">
        <title>Draft genome of wild Prunus yedoensis var. nudiflora.</title>
        <authorList>
            <person name="Baek S."/>
            <person name="Kim J.-H."/>
            <person name="Choi K."/>
            <person name="Kim G.-B."/>
            <person name="Cho A."/>
            <person name="Jang H."/>
            <person name="Shin C.-H."/>
            <person name="Yu H.-J."/>
            <person name="Mun J.-H."/>
        </authorList>
    </citation>
    <scope>NUCLEOTIDE SEQUENCE [LARGE SCALE GENOMIC DNA]</scope>
    <source>
        <strain evidence="6">cv. Jeju island</strain>
        <tissue evidence="5">Leaf</tissue>
    </source>
</reference>
<evidence type="ECO:0000256" key="4">
    <source>
        <dbReference type="SAM" id="MobiDB-lite"/>
    </source>
</evidence>
<dbReference type="SMART" id="SM00698">
    <property type="entry name" value="MORN"/>
    <property type="match status" value="4"/>
</dbReference>
<feature type="compositionally biased region" description="Polar residues" evidence="4">
    <location>
        <begin position="407"/>
        <end position="417"/>
    </location>
</feature>
<keyword evidence="6" id="KW-1185">Reference proteome</keyword>
<keyword evidence="3" id="KW-0342">GTP-binding</keyword>
<feature type="region of interest" description="Disordered" evidence="4">
    <location>
        <begin position="454"/>
        <end position="475"/>
    </location>
</feature>
<dbReference type="GO" id="GO:0005525">
    <property type="term" value="F:GTP binding"/>
    <property type="evidence" value="ECO:0007669"/>
    <property type="project" value="UniProtKB-KW"/>
</dbReference>
<dbReference type="Proteomes" id="UP000250321">
    <property type="component" value="Unassembled WGS sequence"/>
</dbReference>
<evidence type="ECO:0000313" key="6">
    <source>
        <dbReference type="Proteomes" id="UP000250321"/>
    </source>
</evidence>
<dbReference type="GO" id="GO:0010020">
    <property type="term" value="P:chloroplast fission"/>
    <property type="evidence" value="ECO:0007669"/>
    <property type="project" value="TreeGrafter"/>
</dbReference>
<evidence type="ECO:0000256" key="3">
    <source>
        <dbReference type="ARBA" id="ARBA00023134"/>
    </source>
</evidence>
<gene>
    <name evidence="5" type="ORF">Pyn_27255</name>
</gene>
<dbReference type="InterPro" id="IPR003409">
    <property type="entry name" value="MORN"/>
</dbReference>
<sequence length="789" mass="88428">MELPAFIRFRSSYAVPLSPYSSNRGFIFKKSSFSYRRKYYISCSTCIRKPSSLRIAASSAVNGPVDVDCEVNWDDFWGNSEFVEVVGIGSRKDAVLDFCLESPFQFSSLRFWQILIKDPLIVQLQRRIFGKDATPMNFEAPLSLKSCSKAIILVASAGYGLELMIAIDFLRKIRSANGFVVTIIMKPFSFEGQRRQDEVKDLMEKLQDHTNLFICIDIDMLLKKDLVTLDEAVKTANNAVLLAVTAVSVLTSDIHRKLIDASHDDVKMIEVSEVIKMLEGYKEAKIGFGAGYNIETSILRSMYDCPFLSVGVKDWDGMIICILASSGTIDNSDVQTILRTFRQSTENKGEILISTIHEPSLEPNLVVTTVLIVGFARKQASQKSSIFSGLAQHFPFIFDLFSRHQWQSNDTQKNPSPENARFSEETDSPDSSEMGNRNAVDVVAEGFDKYSEGPQAEDFQFSRGSEQNDDGMFEATDSSSLYDPITEELPAFQRQPLVSWNLGPGYQLAKDWAKERAAEDGATVILDNLSTFCLPVGVRPPEELKDGVNISFPTQNPETKTENDVKAQPAVNLSMSSWSSFTDTGLEAVKEFYNTASTLVKGKDADNPKKQGNLSVRAASMLEAERDSPKKWSPVVEMQYRGGIYEGRCQGGLPEGKGRLLLGDGSIYDGMWRYGKRSGPGTFYFSNGDVFQGSWRDDVMHGKGWLYFHTGDRWFANFWKGKANGEGRFYSKAGDVFFGHFQDGWRHGHFICIDVDGTRCFENWDRGVLVSQKLDSDIVKNKESTFNFV</sequence>
<dbReference type="GO" id="GO:0009707">
    <property type="term" value="C:chloroplast outer membrane"/>
    <property type="evidence" value="ECO:0007669"/>
    <property type="project" value="TreeGrafter"/>
</dbReference>
<dbReference type="SUPFAM" id="SSF52490">
    <property type="entry name" value="Tubulin nucleotide-binding domain-like"/>
    <property type="match status" value="1"/>
</dbReference>
<proteinExistence type="predicted"/>
<feature type="region of interest" description="Disordered" evidence="4">
    <location>
        <begin position="407"/>
        <end position="437"/>
    </location>
</feature>
<dbReference type="Pfam" id="PF02493">
    <property type="entry name" value="MORN"/>
    <property type="match status" value="5"/>
</dbReference>
<protein>
    <submittedName>
        <fullName evidence="5">Protein ACCUMULATION AND REPLICATION OF CHLOROPLASTS 3</fullName>
    </submittedName>
</protein>
<keyword evidence="1" id="KW-0677">Repeat</keyword>
<dbReference type="EMBL" id="PJQY01002246">
    <property type="protein sequence ID" value="PQP95394.1"/>
    <property type="molecule type" value="Genomic_DNA"/>
</dbReference>
<dbReference type="Gene3D" id="2.20.110.10">
    <property type="entry name" value="Histone H3 K4-specific methyltransferase SET7/9 N-terminal domain"/>
    <property type="match status" value="2"/>
</dbReference>
<comment type="caution">
    <text evidence="5">The sequence shown here is derived from an EMBL/GenBank/DDBJ whole genome shotgun (WGS) entry which is preliminary data.</text>
</comment>
<dbReference type="SUPFAM" id="SSF82185">
    <property type="entry name" value="Histone H3 K4-specific methyltransferase SET7/9 N-terminal domain"/>
    <property type="match status" value="1"/>
</dbReference>
<dbReference type="OrthoDB" id="270720at2759"/>
<name>A0A314XLP3_PRUYE</name>
<dbReference type="InterPro" id="IPR008280">
    <property type="entry name" value="Tub_FtsZ_C"/>
</dbReference>
<evidence type="ECO:0000256" key="1">
    <source>
        <dbReference type="ARBA" id="ARBA00022737"/>
    </source>
</evidence>
<dbReference type="PANTHER" id="PTHR43215:SF15">
    <property type="entry name" value="PROTEIN ACCUMULATION AND REPLICATION OF CHLOROPLASTS 3, CHLOROPLASTIC"/>
    <property type="match status" value="1"/>
</dbReference>
<dbReference type="STRING" id="2094558.A0A314XLP3"/>
<evidence type="ECO:0000256" key="2">
    <source>
        <dbReference type="ARBA" id="ARBA00022741"/>
    </source>
</evidence>
<keyword evidence="2" id="KW-0547">Nucleotide-binding</keyword>
<organism evidence="5 6">
    <name type="scientific">Prunus yedoensis var. nudiflora</name>
    <dbReference type="NCBI Taxonomy" id="2094558"/>
    <lineage>
        <taxon>Eukaryota</taxon>
        <taxon>Viridiplantae</taxon>
        <taxon>Streptophyta</taxon>
        <taxon>Embryophyta</taxon>
        <taxon>Tracheophyta</taxon>
        <taxon>Spermatophyta</taxon>
        <taxon>Magnoliopsida</taxon>
        <taxon>eudicotyledons</taxon>
        <taxon>Gunneridae</taxon>
        <taxon>Pentapetalae</taxon>
        <taxon>rosids</taxon>
        <taxon>fabids</taxon>
        <taxon>Rosales</taxon>
        <taxon>Rosaceae</taxon>
        <taxon>Amygdaloideae</taxon>
        <taxon>Amygdaleae</taxon>
        <taxon>Prunus</taxon>
    </lineage>
</organism>
<evidence type="ECO:0000313" key="5">
    <source>
        <dbReference type="EMBL" id="PQP95394.1"/>
    </source>
</evidence>
<dbReference type="AlphaFoldDB" id="A0A314XLP3"/>
<dbReference type="GO" id="GO:0005829">
    <property type="term" value="C:cytosol"/>
    <property type="evidence" value="ECO:0007669"/>
    <property type="project" value="TreeGrafter"/>
</dbReference>
<dbReference type="InterPro" id="IPR036525">
    <property type="entry name" value="Tubulin/FtsZ_GTPase_sf"/>
</dbReference>
<dbReference type="Gene3D" id="3.40.50.1440">
    <property type="entry name" value="Tubulin/FtsZ, GTPase domain"/>
    <property type="match status" value="1"/>
</dbReference>
<dbReference type="SUPFAM" id="SSF55307">
    <property type="entry name" value="Tubulin C-terminal domain-like"/>
    <property type="match status" value="1"/>
</dbReference>
<accession>A0A314XLP3</accession>